<proteinExistence type="predicted"/>
<dbReference type="Gene3D" id="3.40.1360.10">
    <property type="match status" value="1"/>
</dbReference>
<dbReference type="SUPFAM" id="SSF56731">
    <property type="entry name" value="DNA primase core"/>
    <property type="match status" value="1"/>
</dbReference>
<dbReference type="PROSITE" id="PS50880">
    <property type="entry name" value="TOPRIM"/>
    <property type="match status" value="1"/>
</dbReference>
<gene>
    <name evidence="3" type="ORF">MNBD_GAMMA11-2260</name>
</gene>
<organism evidence="3">
    <name type="scientific">hydrothermal vent metagenome</name>
    <dbReference type="NCBI Taxonomy" id="652676"/>
    <lineage>
        <taxon>unclassified sequences</taxon>
        <taxon>metagenomes</taxon>
        <taxon>ecological metagenomes</taxon>
    </lineage>
</organism>
<dbReference type="GO" id="GO:0005737">
    <property type="term" value="C:cytoplasm"/>
    <property type="evidence" value="ECO:0007669"/>
    <property type="project" value="TreeGrafter"/>
</dbReference>
<dbReference type="GO" id="GO:0006269">
    <property type="term" value="P:DNA replication, synthesis of primer"/>
    <property type="evidence" value="ECO:0007669"/>
    <property type="project" value="TreeGrafter"/>
</dbReference>
<dbReference type="PANTHER" id="PTHR30313">
    <property type="entry name" value="DNA PRIMASE"/>
    <property type="match status" value="1"/>
</dbReference>
<feature type="compositionally biased region" description="Polar residues" evidence="1">
    <location>
        <begin position="206"/>
        <end position="217"/>
    </location>
</feature>
<dbReference type="InterPro" id="IPR034151">
    <property type="entry name" value="TOPRIM_DnaG_bac"/>
</dbReference>
<name>A0A3B0X836_9ZZZZ</name>
<dbReference type="EMBL" id="UOFG01000089">
    <property type="protein sequence ID" value="VAW59632.1"/>
    <property type="molecule type" value="Genomic_DNA"/>
</dbReference>
<dbReference type="CDD" id="cd03364">
    <property type="entry name" value="TOPRIM_DnaG_primases"/>
    <property type="match status" value="1"/>
</dbReference>
<dbReference type="SMART" id="SM00493">
    <property type="entry name" value="TOPRIM"/>
    <property type="match status" value="1"/>
</dbReference>
<protein>
    <submittedName>
        <fullName evidence="3">DNA primase, phage associated</fullName>
    </submittedName>
</protein>
<feature type="domain" description="Toprim" evidence="2">
    <location>
        <begin position="89"/>
        <end position="172"/>
    </location>
</feature>
<evidence type="ECO:0000313" key="3">
    <source>
        <dbReference type="EMBL" id="VAW59632.1"/>
    </source>
</evidence>
<feature type="region of interest" description="Disordered" evidence="1">
    <location>
        <begin position="204"/>
        <end position="228"/>
    </location>
</feature>
<feature type="compositionally biased region" description="Low complexity" evidence="1">
    <location>
        <begin position="793"/>
        <end position="816"/>
    </location>
</feature>
<evidence type="ECO:0000259" key="2">
    <source>
        <dbReference type="PROSITE" id="PS50880"/>
    </source>
</evidence>
<dbReference type="AlphaFoldDB" id="A0A3B0X836"/>
<dbReference type="InterPro" id="IPR050219">
    <property type="entry name" value="DnaG_primase"/>
</dbReference>
<evidence type="ECO:0000256" key="1">
    <source>
        <dbReference type="SAM" id="MobiDB-lite"/>
    </source>
</evidence>
<sequence length="835" mass="93859">MAYRLPQKNRKAGAEIRTKLQAIGILRESGHEHFNGSIVIPVLDENGLITEVYGRKVLGKRLRKGTAIHSYLPGSHQGVWNSQAIKASSEIILCESLIDAMTFWCAGFRNVTTSYGTSGFTDDHLKLFIESNTEKVLIAYDRDEAGNKAAEKLALKLIENGIDVYRVLFPKGMDANEYARQVQPASKSLGLAIRKAEWVSSGRKAASSTARRGTNDPQGCGAGELPQGGVLETHSDEVKNEIITTDVPADVSEHEVVMTLDNRHYRIRGLNKNLSYEQFKINILVKEGDAFHVDTFDIYSAKHRASYVKQASQELAISDDIIKCDLGKVLLKLEELQDQQIKGTLAKKEQQPAMSDTEVKEALALLKTPTLLDRILQDFNRCGVVGEETNKLVGYLAACSRKLNQPLAVMVQSSSAAGKSALMDAVLAFMPEEERIQYSAMTGQSLFYMGEQNLKNKILAIAEEEGAENTSYALKLLQSEGEVSIASTGKNATTGNLETQEYRVEGPVMLFSTTTAIDIDEELMNRCLVLSVDESREQTKAIHAAQRKSRTLEGLKSKRDKAKLITLHQNAQRLLRPLAVMNTYADQLTFLDYKTRTRRDHEKYLALIDTVTLLHQYQREIKRETYEGDTLEYIEVTIDDIAIANKLAHEVLGRSLDELPPQTRRLLQIITDIITEQCSEQKIKQTDCRFSRKDVRQASGWTDFQVKKHMHRLEEMEYVLIHRGKRGQSYEYELLYQDEGKNHDMFMMGLIDTKKLQYDEKKKPLKQKKEPSSSPQIAPKSPPGSTRKNNKYTINKDLNENNINNTEKCTTTKNNNASHHSDVLPLAAKAAEVTP</sequence>
<accession>A0A3B0X836</accession>
<dbReference type="Pfam" id="PF13155">
    <property type="entry name" value="Toprim_2"/>
    <property type="match status" value="1"/>
</dbReference>
<reference evidence="3" key="1">
    <citation type="submission" date="2018-06" db="EMBL/GenBank/DDBJ databases">
        <authorList>
            <person name="Zhirakovskaya E."/>
        </authorList>
    </citation>
    <scope>NUCLEOTIDE SEQUENCE</scope>
</reference>
<feature type="region of interest" description="Disordered" evidence="1">
    <location>
        <begin position="761"/>
        <end position="835"/>
    </location>
</feature>
<dbReference type="PANTHER" id="PTHR30313:SF2">
    <property type="entry name" value="DNA PRIMASE"/>
    <property type="match status" value="1"/>
</dbReference>
<feature type="compositionally biased region" description="Basic and acidic residues" evidence="1">
    <location>
        <begin position="761"/>
        <end position="771"/>
    </location>
</feature>
<dbReference type="InterPro" id="IPR006171">
    <property type="entry name" value="TOPRIM_dom"/>
</dbReference>